<evidence type="ECO:0000313" key="3">
    <source>
        <dbReference type="EMBL" id="KAG5462568.1"/>
    </source>
</evidence>
<dbReference type="EMBL" id="JAEFCI010001967">
    <property type="protein sequence ID" value="KAG5462568.1"/>
    <property type="molecule type" value="Genomic_DNA"/>
</dbReference>
<keyword evidence="2" id="KW-1133">Transmembrane helix</keyword>
<accession>A0A8H7ZZU8</accession>
<name>A0A8H7ZZU8_9FUNG</name>
<dbReference type="Proteomes" id="UP000673691">
    <property type="component" value="Unassembled WGS sequence"/>
</dbReference>
<keyword evidence="4" id="KW-1185">Reference proteome</keyword>
<feature type="compositionally biased region" description="Polar residues" evidence="1">
    <location>
        <begin position="88"/>
        <end position="98"/>
    </location>
</feature>
<sequence>MADQPDPNPHSASTSSRARSSPRPPEHANTFDPVAIKSPFPPSRDAGEAGSRRRGPSFLGAAASPATLRLDAERRSLENLGVRGAAEQTGSASSTETAVEQHRQAYTGGESGGRPRGPRAFASDRADSPSRLRSGPTKEGGGSTIGGEQALEEGMGGGGDTAATFGSAAALVLVACSAIRFGLRQAALAGNQSWVPNVARPRLLRRRSNTVAAREEGGDLVRQADAFDDSLLWYPLLVTVLVIAVLIANIVCI</sequence>
<evidence type="ECO:0000256" key="2">
    <source>
        <dbReference type="SAM" id="Phobius"/>
    </source>
</evidence>
<protein>
    <submittedName>
        <fullName evidence="3">Uncharacterized protein</fullName>
    </submittedName>
</protein>
<reference evidence="3 4" key="1">
    <citation type="journal article" name="Sci. Rep.">
        <title>Genome-scale phylogenetic analyses confirm Olpidium as the closest living zoosporic fungus to the non-flagellated, terrestrial fungi.</title>
        <authorList>
            <person name="Chang Y."/>
            <person name="Rochon D."/>
            <person name="Sekimoto S."/>
            <person name="Wang Y."/>
            <person name="Chovatia M."/>
            <person name="Sandor L."/>
            <person name="Salamov A."/>
            <person name="Grigoriev I.V."/>
            <person name="Stajich J.E."/>
            <person name="Spatafora J.W."/>
        </authorList>
    </citation>
    <scope>NUCLEOTIDE SEQUENCE [LARGE SCALE GENOMIC DNA]</scope>
    <source>
        <strain evidence="3">S191</strain>
    </source>
</reference>
<evidence type="ECO:0000256" key="1">
    <source>
        <dbReference type="SAM" id="MobiDB-lite"/>
    </source>
</evidence>
<proteinExistence type="predicted"/>
<feature type="compositionally biased region" description="Low complexity" evidence="1">
    <location>
        <begin position="11"/>
        <end position="21"/>
    </location>
</feature>
<comment type="caution">
    <text evidence="3">The sequence shown here is derived from an EMBL/GenBank/DDBJ whole genome shotgun (WGS) entry which is preliminary data.</text>
</comment>
<feature type="region of interest" description="Disordered" evidence="1">
    <location>
        <begin position="1"/>
        <end position="158"/>
    </location>
</feature>
<keyword evidence="2" id="KW-0812">Transmembrane</keyword>
<keyword evidence="2" id="KW-0472">Membrane</keyword>
<gene>
    <name evidence="3" type="ORF">BJ554DRAFT_4605</name>
</gene>
<organism evidence="3 4">
    <name type="scientific">Olpidium bornovanus</name>
    <dbReference type="NCBI Taxonomy" id="278681"/>
    <lineage>
        <taxon>Eukaryota</taxon>
        <taxon>Fungi</taxon>
        <taxon>Fungi incertae sedis</taxon>
        <taxon>Olpidiomycota</taxon>
        <taxon>Olpidiomycotina</taxon>
        <taxon>Olpidiomycetes</taxon>
        <taxon>Olpidiales</taxon>
        <taxon>Olpidiaceae</taxon>
        <taxon>Olpidium</taxon>
    </lineage>
</organism>
<evidence type="ECO:0000313" key="4">
    <source>
        <dbReference type="Proteomes" id="UP000673691"/>
    </source>
</evidence>
<dbReference type="AlphaFoldDB" id="A0A8H7ZZU8"/>
<feature type="transmembrane region" description="Helical" evidence="2">
    <location>
        <begin position="231"/>
        <end position="252"/>
    </location>
</feature>